<accession>A0AAE3LGV3</accession>
<dbReference type="AlphaFoldDB" id="A0AAE3LGV3"/>
<gene>
    <name evidence="3" type="ORF">OB914_03985</name>
    <name evidence="2" type="ORF">OB916_03910</name>
</gene>
<evidence type="ECO:0000313" key="2">
    <source>
        <dbReference type="EMBL" id="MCU4717207.1"/>
    </source>
</evidence>
<keyword evidence="4" id="KW-1185">Reference proteome</keyword>
<comment type="caution">
    <text evidence="3">The sequence shown here is derived from an EMBL/GenBank/DDBJ whole genome shotgun (WGS) entry which is preliminary data.</text>
</comment>
<proteinExistence type="predicted"/>
<feature type="compositionally biased region" description="Low complexity" evidence="1">
    <location>
        <begin position="28"/>
        <end position="47"/>
    </location>
</feature>
<dbReference type="PROSITE" id="PS51257">
    <property type="entry name" value="PROKAR_LIPOPROTEIN"/>
    <property type="match status" value="1"/>
</dbReference>
<evidence type="ECO:0000313" key="3">
    <source>
        <dbReference type="EMBL" id="MCU4726134.1"/>
    </source>
</evidence>
<dbReference type="Proteomes" id="UP001209746">
    <property type="component" value="Unassembled WGS sequence"/>
</dbReference>
<feature type="region of interest" description="Disordered" evidence="1">
    <location>
        <begin position="27"/>
        <end position="49"/>
    </location>
</feature>
<evidence type="ECO:0000313" key="5">
    <source>
        <dbReference type="Proteomes" id="UP001209746"/>
    </source>
</evidence>
<dbReference type="Proteomes" id="UP001208186">
    <property type="component" value="Unassembled WGS sequence"/>
</dbReference>
<organism evidence="3 5">
    <name type="scientific">Halapricum hydrolyticum</name>
    <dbReference type="NCBI Taxonomy" id="2979991"/>
    <lineage>
        <taxon>Archaea</taxon>
        <taxon>Methanobacteriati</taxon>
        <taxon>Methanobacteriota</taxon>
        <taxon>Stenosarchaea group</taxon>
        <taxon>Halobacteria</taxon>
        <taxon>Halobacteriales</taxon>
        <taxon>Haloarculaceae</taxon>
        <taxon>Halapricum</taxon>
    </lineage>
</organism>
<evidence type="ECO:0000256" key="1">
    <source>
        <dbReference type="SAM" id="MobiDB-lite"/>
    </source>
</evidence>
<reference evidence="3" key="1">
    <citation type="submission" date="2023-02" db="EMBL/GenBank/DDBJ databases">
        <title>Enrichment on poylsaccharides allowed isolation of novel metabolic and taxonomic groups of Haloarchaea.</title>
        <authorList>
            <person name="Sorokin D.Y."/>
            <person name="Elcheninov A.G."/>
            <person name="Khizhniak T.V."/>
            <person name="Kolganova T.V."/>
            <person name="Kublanov I.V."/>
        </authorList>
    </citation>
    <scope>NUCLEOTIDE SEQUENCE</scope>
    <source>
        <strain evidence="2 4">HArc-curdl5-1</strain>
        <strain evidence="3">HArc-curdl7</strain>
    </source>
</reference>
<dbReference type="RefSeq" id="WP_315907972.1">
    <property type="nucleotide sequence ID" value="NZ_JAOPKC010000002.1"/>
</dbReference>
<dbReference type="EMBL" id="JAOPKC010000002">
    <property type="protein sequence ID" value="MCU4717207.1"/>
    <property type="molecule type" value="Genomic_DNA"/>
</dbReference>
<name>A0AAE3LGV3_9EURY</name>
<protein>
    <submittedName>
        <fullName evidence="3">Uncharacterized protein</fullName>
    </submittedName>
</protein>
<evidence type="ECO:0000313" key="4">
    <source>
        <dbReference type="Proteomes" id="UP001208186"/>
    </source>
</evidence>
<dbReference type="EMBL" id="JAOPKD010000002">
    <property type="protein sequence ID" value="MCU4726134.1"/>
    <property type="molecule type" value="Genomic_DNA"/>
</dbReference>
<sequence>MSVPRRTRRRSVLASCVGVLSVLAGCASDSPTPTSDNTTDGTPTSGGADLDLREANVVDVEITSDGEGAYRFDVTLYHDDDGEDGYADWWQVERLDGTRLGRRTLLHAHSTAPFTRSETIEIPAGVACVVVRGHDQQHGYGGQAAVVSLPDGTAQFVQQGGDSRPLTEGDCPQ</sequence>